<dbReference type="GeneID" id="59344573"/>
<feature type="compositionally biased region" description="Basic residues" evidence="1">
    <location>
        <begin position="103"/>
        <end position="112"/>
    </location>
</feature>
<dbReference type="RefSeq" id="XP_037222349.1">
    <property type="nucleotide sequence ID" value="XM_037362057.1"/>
</dbReference>
<organism evidence="2 3">
    <name type="scientific">Mycena indigotica</name>
    <dbReference type="NCBI Taxonomy" id="2126181"/>
    <lineage>
        <taxon>Eukaryota</taxon>
        <taxon>Fungi</taxon>
        <taxon>Dikarya</taxon>
        <taxon>Basidiomycota</taxon>
        <taxon>Agaricomycotina</taxon>
        <taxon>Agaricomycetes</taxon>
        <taxon>Agaricomycetidae</taxon>
        <taxon>Agaricales</taxon>
        <taxon>Marasmiineae</taxon>
        <taxon>Mycenaceae</taxon>
        <taxon>Mycena</taxon>
    </lineage>
</organism>
<keyword evidence="3" id="KW-1185">Reference proteome</keyword>
<name>A0A8H6T0P6_9AGAR</name>
<protein>
    <submittedName>
        <fullName evidence="2">Uncharacterized protein</fullName>
    </submittedName>
</protein>
<accession>A0A8H6T0P6</accession>
<evidence type="ECO:0000313" key="3">
    <source>
        <dbReference type="Proteomes" id="UP000636479"/>
    </source>
</evidence>
<evidence type="ECO:0000313" key="2">
    <source>
        <dbReference type="EMBL" id="KAF7307330.1"/>
    </source>
</evidence>
<comment type="caution">
    <text evidence="2">The sequence shown here is derived from an EMBL/GenBank/DDBJ whole genome shotgun (WGS) entry which is preliminary data.</text>
</comment>
<reference evidence="2" key="1">
    <citation type="submission" date="2020-05" db="EMBL/GenBank/DDBJ databases">
        <title>Mycena genomes resolve the evolution of fungal bioluminescence.</title>
        <authorList>
            <person name="Tsai I.J."/>
        </authorList>
    </citation>
    <scope>NUCLEOTIDE SEQUENCE</scope>
    <source>
        <strain evidence="2">171206Taipei</strain>
    </source>
</reference>
<evidence type="ECO:0000256" key="1">
    <source>
        <dbReference type="SAM" id="MobiDB-lite"/>
    </source>
</evidence>
<gene>
    <name evidence="2" type="ORF">MIND_00527000</name>
</gene>
<dbReference type="AlphaFoldDB" id="A0A8H6T0P6"/>
<dbReference type="EMBL" id="JACAZF010000004">
    <property type="protein sequence ID" value="KAF7307330.1"/>
    <property type="molecule type" value="Genomic_DNA"/>
</dbReference>
<proteinExistence type="predicted"/>
<dbReference type="Proteomes" id="UP000636479">
    <property type="component" value="Unassembled WGS sequence"/>
</dbReference>
<sequence length="198" mass="21692">MPANGQSRRKTVDAAVQSIIKNDREESKTTIIRQIREKTILYSHPISTTTGEATSGLAVIEIVQKAISEGYFGDNKLIQVRGTPHNTTRNLPKPSPRMTSTPRARKKAARSSRRPDPYGLHLTISLDPGLRRSKTTAHLYIAPMAGAPSTSYGIRGITVERSGKRILDTMAPKPLEDVLEEVLDKEPAGSHRTTKGGE</sequence>
<feature type="region of interest" description="Disordered" evidence="1">
    <location>
        <begin position="82"/>
        <end position="120"/>
    </location>
</feature>